<name>A0A0E9T5K3_ANGAN</name>
<reference evidence="2" key="2">
    <citation type="journal article" date="2015" name="Fish Shellfish Immunol.">
        <title>Early steps in the European eel (Anguilla anguilla)-Vibrio vulnificus interaction in the gills: Role of the RtxA13 toxin.</title>
        <authorList>
            <person name="Callol A."/>
            <person name="Pajuelo D."/>
            <person name="Ebbesson L."/>
            <person name="Teles M."/>
            <person name="MacKenzie S."/>
            <person name="Amaro C."/>
        </authorList>
    </citation>
    <scope>NUCLEOTIDE SEQUENCE</scope>
</reference>
<reference evidence="2" key="1">
    <citation type="submission" date="2014-11" db="EMBL/GenBank/DDBJ databases">
        <authorList>
            <person name="Amaro Gonzalez C."/>
        </authorList>
    </citation>
    <scope>NUCLEOTIDE SEQUENCE</scope>
</reference>
<dbReference type="EMBL" id="GBXM01059668">
    <property type="protein sequence ID" value="JAH48909.1"/>
    <property type="molecule type" value="Transcribed_RNA"/>
</dbReference>
<evidence type="ECO:0000256" key="1">
    <source>
        <dbReference type="SAM" id="MobiDB-lite"/>
    </source>
</evidence>
<feature type="region of interest" description="Disordered" evidence="1">
    <location>
        <begin position="32"/>
        <end position="51"/>
    </location>
</feature>
<organism evidence="2">
    <name type="scientific">Anguilla anguilla</name>
    <name type="common">European freshwater eel</name>
    <name type="synonym">Muraena anguilla</name>
    <dbReference type="NCBI Taxonomy" id="7936"/>
    <lineage>
        <taxon>Eukaryota</taxon>
        <taxon>Metazoa</taxon>
        <taxon>Chordata</taxon>
        <taxon>Craniata</taxon>
        <taxon>Vertebrata</taxon>
        <taxon>Euteleostomi</taxon>
        <taxon>Actinopterygii</taxon>
        <taxon>Neopterygii</taxon>
        <taxon>Teleostei</taxon>
        <taxon>Anguilliformes</taxon>
        <taxon>Anguillidae</taxon>
        <taxon>Anguilla</taxon>
    </lineage>
</organism>
<dbReference type="AlphaFoldDB" id="A0A0E9T5K3"/>
<proteinExistence type="predicted"/>
<feature type="compositionally biased region" description="Polar residues" evidence="1">
    <location>
        <begin position="40"/>
        <end position="51"/>
    </location>
</feature>
<evidence type="ECO:0000313" key="2">
    <source>
        <dbReference type="EMBL" id="JAH48909.1"/>
    </source>
</evidence>
<accession>A0A0E9T5K3</accession>
<sequence>MLSWLLVSTISIYSCGHRHALGIVICSMKHSWPSDEEQSPHSSRSPCITYC</sequence>
<protein>
    <submittedName>
        <fullName evidence="2">Uncharacterized protein</fullName>
    </submittedName>
</protein>